<reference evidence="3 4" key="1">
    <citation type="submission" date="2018-10" db="EMBL/GenBank/DDBJ databases">
        <title>Paraburkholderia sp. 7MK8-2, isolated from soil.</title>
        <authorList>
            <person name="Gao Z.-H."/>
            <person name="Qiu L.-H."/>
        </authorList>
    </citation>
    <scope>NUCLEOTIDE SEQUENCE [LARGE SCALE GENOMIC DNA]</scope>
    <source>
        <strain evidence="3 4">7MK8-2</strain>
    </source>
</reference>
<keyword evidence="1" id="KW-0472">Membrane</keyword>
<dbReference type="EMBL" id="RBZV01000002">
    <property type="protein sequence ID" value="RKP50620.1"/>
    <property type="molecule type" value="Genomic_DNA"/>
</dbReference>
<evidence type="ECO:0000313" key="4">
    <source>
        <dbReference type="Proteomes" id="UP000280434"/>
    </source>
</evidence>
<evidence type="ECO:0000259" key="2">
    <source>
        <dbReference type="Pfam" id="PF13400"/>
    </source>
</evidence>
<gene>
    <name evidence="3" type="ORF">D7S89_05830</name>
</gene>
<organism evidence="3 4">
    <name type="scientific">Trinickia fusca</name>
    <dbReference type="NCBI Taxonomy" id="2419777"/>
    <lineage>
        <taxon>Bacteria</taxon>
        <taxon>Pseudomonadati</taxon>
        <taxon>Pseudomonadota</taxon>
        <taxon>Betaproteobacteria</taxon>
        <taxon>Burkholderiales</taxon>
        <taxon>Burkholderiaceae</taxon>
        <taxon>Trinickia</taxon>
    </lineage>
</organism>
<accession>A0A494XIX0</accession>
<dbReference type="AlphaFoldDB" id="A0A494XIX0"/>
<feature type="domain" description="Putative Flp pilus-assembly TadG-like N-terminal" evidence="2">
    <location>
        <begin position="32"/>
        <end position="78"/>
    </location>
</feature>
<proteinExistence type="predicted"/>
<dbReference type="Pfam" id="PF13400">
    <property type="entry name" value="Tad"/>
    <property type="match status" value="1"/>
</dbReference>
<comment type="caution">
    <text evidence="3">The sequence shown here is derived from an EMBL/GenBank/DDBJ whole genome shotgun (WGS) entry which is preliminary data.</text>
</comment>
<evidence type="ECO:0000256" key="1">
    <source>
        <dbReference type="SAM" id="Phobius"/>
    </source>
</evidence>
<dbReference type="RefSeq" id="WP_121276558.1">
    <property type="nucleotide sequence ID" value="NZ_RBZV01000002.1"/>
</dbReference>
<keyword evidence="1" id="KW-0812">Transmembrane</keyword>
<sequence length="547" mass="56478">MSVLLVAPTRSPAHAGSLRRAVVRSPRTRERGATSLTFALLLIPLLLVVGCAIDFARFVEYRSALQSAADEAALAGAAVFSDPSHGPAAVGVATEYFRNALLPPSLSVSAPKVTANANGTINPALGTAPAHTVTVAATATVATTLMSLVMPSAALHVTATAGNPIVTPQLAFTNVNSIACDGNTAYLYEVPPNDSGVGYDFSKVPSFSVASNGVQGNYYEIGTSYLPGTANGQLPAGQQLPSFGVNQPLGIMMRNDTNGNLSGCGAPVTGANSYGAPNGGSQAFYSSLLLNKQPPSQFSNYHYQVTVTSVIWSDRTEIASVTTTLPPSILYPNGATISEPIEGDAKYNTLATYLGINDPSSGYSNCTAITSTDSSESHASARSRTFAVAHSVRLPTTTTTYQCETQYPTNTTSSTPNCLLYVQTGVSPQYIAGLSDSSPVPQEARGNCFPVQGGGTQYAAPSCAQLSALAVTSGNSPVSPAAVFWWDDGGGVGPNEHYYLPQGHCSASSVNGPGYGEDCLYKNNFFAAICTVNGGSGSGLTEVILTQ</sequence>
<keyword evidence="4" id="KW-1185">Reference proteome</keyword>
<keyword evidence="1" id="KW-1133">Transmembrane helix</keyword>
<dbReference type="OrthoDB" id="9003991at2"/>
<evidence type="ECO:0000313" key="3">
    <source>
        <dbReference type="EMBL" id="RKP50620.1"/>
    </source>
</evidence>
<protein>
    <recommendedName>
        <fullName evidence="2">Putative Flp pilus-assembly TadG-like N-terminal domain-containing protein</fullName>
    </recommendedName>
</protein>
<dbReference type="InterPro" id="IPR028087">
    <property type="entry name" value="Tad_N"/>
</dbReference>
<dbReference type="Proteomes" id="UP000280434">
    <property type="component" value="Unassembled WGS sequence"/>
</dbReference>
<feature type="transmembrane region" description="Helical" evidence="1">
    <location>
        <begin position="39"/>
        <end position="59"/>
    </location>
</feature>
<name>A0A494XIX0_9BURK</name>